<reference evidence="1" key="1">
    <citation type="submission" date="2022-01" db="EMBL/GenBank/DDBJ databases">
        <title>Genome Sequence Resource for Two Populations of Ditylenchus destructor, the Migratory Endoparasitic Phytonematode.</title>
        <authorList>
            <person name="Zhang H."/>
            <person name="Lin R."/>
            <person name="Xie B."/>
        </authorList>
    </citation>
    <scope>NUCLEOTIDE SEQUENCE</scope>
    <source>
        <strain evidence="1">BazhouSP</strain>
    </source>
</reference>
<keyword evidence="2" id="KW-1185">Reference proteome</keyword>
<proteinExistence type="predicted"/>
<evidence type="ECO:0000313" key="1">
    <source>
        <dbReference type="EMBL" id="KAI1706779.1"/>
    </source>
</evidence>
<dbReference type="EMBL" id="JAKKPZ010000045">
    <property type="protein sequence ID" value="KAI1706779.1"/>
    <property type="molecule type" value="Genomic_DNA"/>
</dbReference>
<gene>
    <name evidence="1" type="ORF">DdX_12771</name>
</gene>
<sequence length="87" mass="9494">MTGIPSPFILSKNIWEQGRLKIQVNRTTSRRILHNCNGNLGTSILLFGQHTKGLGGSEANSAPDTQENFGGSNQIVERCHLGQFRSG</sequence>
<dbReference type="Proteomes" id="UP001201812">
    <property type="component" value="Unassembled WGS sequence"/>
</dbReference>
<dbReference type="AlphaFoldDB" id="A0AAD4R3C4"/>
<name>A0AAD4R3C4_9BILA</name>
<evidence type="ECO:0000313" key="2">
    <source>
        <dbReference type="Proteomes" id="UP001201812"/>
    </source>
</evidence>
<accession>A0AAD4R3C4</accession>
<comment type="caution">
    <text evidence="1">The sequence shown here is derived from an EMBL/GenBank/DDBJ whole genome shotgun (WGS) entry which is preliminary data.</text>
</comment>
<organism evidence="1 2">
    <name type="scientific">Ditylenchus destructor</name>
    <dbReference type="NCBI Taxonomy" id="166010"/>
    <lineage>
        <taxon>Eukaryota</taxon>
        <taxon>Metazoa</taxon>
        <taxon>Ecdysozoa</taxon>
        <taxon>Nematoda</taxon>
        <taxon>Chromadorea</taxon>
        <taxon>Rhabditida</taxon>
        <taxon>Tylenchina</taxon>
        <taxon>Tylenchomorpha</taxon>
        <taxon>Sphaerularioidea</taxon>
        <taxon>Anguinidae</taxon>
        <taxon>Anguininae</taxon>
        <taxon>Ditylenchus</taxon>
    </lineage>
</organism>
<protein>
    <submittedName>
        <fullName evidence="1">Uncharacterized protein</fullName>
    </submittedName>
</protein>